<evidence type="ECO:0000256" key="2">
    <source>
        <dbReference type="ARBA" id="ARBA00023140"/>
    </source>
</evidence>
<dbReference type="GO" id="GO:0016853">
    <property type="term" value="F:isomerase activity"/>
    <property type="evidence" value="ECO:0007669"/>
    <property type="project" value="UniProtKB-KW"/>
</dbReference>
<keyword evidence="3" id="KW-0413">Isomerase</keyword>
<dbReference type="PANTHER" id="PTHR43684">
    <property type="match status" value="1"/>
</dbReference>
<gene>
    <name evidence="6" type="ORF">B4114_1034</name>
    <name evidence="5" type="ORF">GS8_368</name>
</gene>
<dbReference type="SUPFAM" id="SSF52096">
    <property type="entry name" value="ClpP/crotonase"/>
    <property type="match status" value="1"/>
</dbReference>
<reference evidence="6 7" key="1">
    <citation type="submission" date="2016-01" db="EMBL/GenBank/DDBJ databases">
        <title>Draft Genome Sequences of Seven Thermophilic Sporeformers Isolated from Foods.</title>
        <authorList>
            <person name="Berendsen E.M."/>
            <person name="Wells-Bennik M.H."/>
            <person name="Krawcyk A.O."/>
            <person name="De Jong A."/>
            <person name="Holsappel S."/>
            <person name="Eijlander R.T."/>
            <person name="Kuipers O.P."/>
        </authorList>
    </citation>
    <scope>NUCLEOTIDE SEQUENCE [LARGE SCALE GENOMIC DNA]</scope>
    <source>
        <strain evidence="6 7">B4114</strain>
    </source>
</reference>
<dbReference type="InterPro" id="IPR051053">
    <property type="entry name" value="ECH/Chromodomain_protein"/>
</dbReference>
<dbReference type="PATRIC" id="fig|1422.17.peg.742"/>
<accession>A0A150N9T2</accession>
<reference evidence="5 8" key="2">
    <citation type="submission" date="2016-03" db="EMBL/GenBank/DDBJ databases">
        <title>Spore heat resistance.</title>
        <authorList>
            <person name="Boekhorst J."/>
            <person name="Berendsen E.M."/>
            <person name="Wells-Bennik M.H."/>
            <person name="Kuipers O.P."/>
        </authorList>
    </citation>
    <scope>NUCLEOTIDE SEQUENCE [LARGE SCALE GENOMIC DNA]</scope>
    <source>
        <strain evidence="5 8">GS8</strain>
    </source>
</reference>
<dbReference type="GO" id="GO:0004300">
    <property type="term" value="F:enoyl-CoA hydratase activity"/>
    <property type="evidence" value="ECO:0007669"/>
    <property type="project" value="UniProtKB-EC"/>
</dbReference>
<comment type="caution">
    <text evidence="6">The sequence shown here is derived from an EMBL/GenBank/DDBJ whole genome shotgun (WGS) entry which is preliminary data.</text>
</comment>
<dbReference type="Proteomes" id="UP000773850">
    <property type="component" value="Unassembled WGS sequence"/>
</dbReference>
<dbReference type="CDD" id="cd06558">
    <property type="entry name" value="crotonase-like"/>
    <property type="match status" value="1"/>
</dbReference>
<dbReference type="InterPro" id="IPR029045">
    <property type="entry name" value="ClpP/crotonase-like_dom_sf"/>
</dbReference>
<evidence type="ECO:0000313" key="8">
    <source>
        <dbReference type="Proteomes" id="UP000773850"/>
    </source>
</evidence>
<keyword evidence="6" id="KW-0456">Lyase</keyword>
<dbReference type="Pfam" id="PF16113">
    <property type="entry name" value="ECH_2"/>
    <property type="match status" value="1"/>
</dbReference>
<evidence type="ECO:0000313" key="6">
    <source>
        <dbReference type="EMBL" id="KYD33424.1"/>
    </source>
</evidence>
<evidence type="ECO:0000256" key="1">
    <source>
        <dbReference type="ARBA" id="ARBA00004275"/>
    </source>
</evidence>
<comment type="subcellular location">
    <subcellularLocation>
        <location evidence="1">Peroxisome</location>
    </subcellularLocation>
</comment>
<keyword evidence="8" id="KW-1185">Reference proteome</keyword>
<dbReference type="EC" id="4.2.1.17" evidence="6"/>
<evidence type="ECO:0000313" key="5">
    <source>
        <dbReference type="EMBL" id="KAF6512069.1"/>
    </source>
</evidence>
<keyword evidence="2" id="KW-0576">Peroxisome</keyword>
<evidence type="ECO:0000259" key="4">
    <source>
        <dbReference type="Pfam" id="PF16113"/>
    </source>
</evidence>
<evidence type="ECO:0000256" key="3">
    <source>
        <dbReference type="ARBA" id="ARBA00023235"/>
    </source>
</evidence>
<dbReference type="Gene3D" id="3.90.226.10">
    <property type="entry name" value="2-enoyl-CoA Hydratase, Chain A, domain 1"/>
    <property type="match status" value="1"/>
</dbReference>
<dbReference type="EMBL" id="LUCS01000009">
    <property type="protein sequence ID" value="KAF6512069.1"/>
    <property type="molecule type" value="Genomic_DNA"/>
</dbReference>
<organism evidence="6 7">
    <name type="scientific">Geobacillus stearothermophilus</name>
    <name type="common">Bacillus stearothermophilus</name>
    <dbReference type="NCBI Taxonomy" id="1422"/>
    <lineage>
        <taxon>Bacteria</taxon>
        <taxon>Bacillati</taxon>
        <taxon>Bacillota</taxon>
        <taxon>Bacilli</taxon>
        <taxon>Bacillales</taxon>
        <taxon>Anoxybacillaceae</taxon>
        <taxon>Geobacillus</taxon>
    </lineage>
</organism>
<sequence length="164" mass="17365">MEAMMEQRDGVALFTICRPEKRNAVNFVVMEALEGALSEAEADERVKIFAITGAGDEAFCSGGDLHEFGPLRGAEAKQMLTRMGEVLYRLLTFPKPTAALVNGAAMGGAASWRRPAISVLSKKEAESGSFKGGSASQPAGAAPRCCSANCRTRGPSIYCCALNR</sequence>
<dbReference type="InterPro" id="IPR045004">
    <property type="entry name" value="ECH_dom"/>
</dbReference>
<evidence type="ECO:0000313" key="7">
    <source>
        <dbReference type="Proteomes" id="UP000075517"/>
    </source>
</evidence>
<dbReference type="AlphaFoldDB" id="A0A150N9T2"/>
<dbReference type="PANTHER" id="PTHR43684:SF1">
    <property type="entry name" value="ENOYL-COA DELTA ISOMERASE 2"/>
    <property type="match status" value="1"/>
</dbReference>
<dbReference type="Proteomes" id="UP000075517">
    <property type="component" value="Unassembled WGS sequence"/>
</dbReference>
<feature type="domain" description="Enoyl-CoA hydratase/isomerase" evidence="4">
    <location>
        <begin position="12"/>
        <end position="108"/>
    </location>
</feature>
<protein>
    <submittedName>
        <fullName evidence="6">Enoyl-CoA hydratase</fullName>
        <ecNumber evidence="6">4.2.1.17</ecNumber>
    </submittedName>
</protein>
<name>A0A150N9T2_GEOSE</name>
<dbReference type="EMBL" id="LQYY01000091">
    <property type="protein sequence ID" value="KYD33424.1"/>
    <property type="molecule type" value="Genomic_DNA"/>
</dbReference>
<proteinExistence type="predicted"/>